<comment type="similarity">
    <text evidence="1 4">Belongs to the phosphoglycerate mutase family. BPG-dependent PGAM subfamily.</text>
</comment>
<evidence type="ECO:0000256" key="6">
    <source>
        <dbReference type="PIRSR" id="PIRSR613078-2"/>
    </source>
</evidence>
<dbReference type="InterPro" id="IPR001345">
    <property type="entry name" value="PG/BPGM_mutase_AS"/>
</dbReference>
<keyword evidence="4" id="KW-0312">Gluconeogenesis</keyword>
<evidence type="ECO:0000256" key="5">
    <source>
        <dbReference type="PIRSR" id="PIRSR613078-1"/>
    </source>
</evidence>
<dbReference type="NCBIfam" id="TIGR01258">
    <property type="entry name" value="pgm_1"/>
    <property type="match status" value="1"/>
</dbReference>
<evidence type="ECO:0000256" key="3">
    <source>
        <dbReference type="ARBA" id="ARBA00023235"/>
    </source>
</evidence>
<feature type="binding site" evidence="4 6">
    <location>
        <begin position="87"/>
        <end position="90"/>
    </location>
    <ligand>
        <name>substrate</name>
    </ligand>
</feature>
<feature type="binding site" evidence="4 6">
    <location>
        <begin position="21"/>
        <end position="22"/>
    </location>
    <ligand>
        <name>substrate</name>
    </ligand>
</feature>
<dbReference type="Gene3D" id="3.40.50.1240">
    <property type="entry name" value="Phosphoglycerate mutase-like"/>
    <property type="match status" value="1"/>
</dbReference>
<protein>
    <recommendedName>
        <fullName evidence="4 8">2,3-bisphosphoglycerate-dependent phosphoglycerate mutase</fullName>
        <shortName evidence="4">BPG-dependent PGAM</shortName>
        <shortName evidence="4">PGAM</shortName>
        <shortName evidence="4">Phosphoglyceromutase</shortName>
        <shortName evidence="4">dPGM</shortName>
        <ecNumber evidence="4 8">5.4.2.11</ecNumber>
    </recommendedName>
</protein>
<accession>A0A1L6RB02</accession>
<evidence type="ECO:0000256" key="4">
    <source>
        <dbReference type="HAMAP-Rule" id="MF_01039"/>
    </source>
</evidence>
<evidence type="ECO:0000256" key="2">
    <source>
        <dbReference type="ARBA" id="ARBA00023152"/>
    </source>
</evidence>
<feature type="binding site" evidence="4 6">
    <location>
        <position position="60"/>
    </location>
    <ligand>
        <name>substrate</name>
    </ligand>
</feature>
<dbReference type="Proteomes" id="UP000185473">
    <property type="component" value="Chromosome"/>
</dbReference>
<evidence type="ECO:0000313" key="10">
    <source>
        <dbReference type="Proteomes" id="UP000185473"/>
    </source>
</evidence>
<dbReference type="CDD" id="cd07067">
    <property type="entry name" value="HP_PGM_like"/>
    <property type="match status" value="1"/>
</dbReference>
<dbReference type="STRING" id="1631871.FOL01_0865"/>
<reference evidence="9 10" key="1">
    <citation type="submission" date="2016-02" db="EMBL/GenBank/DDBJ databases">
        <title>Complete Genome Sequence of Weissella jogaejeotgali FOL01.</title>
        <authorList>
            <person name="Lee J.-H."/>
            <person name="Ku H.-J."/>
        </authorList>
    </citation>
    <scope>NUCLEOTIDE SEQUENCE [LARGE SCALE GENOMIC DNA]</scope>
    <source>
        <strain evidence="9 10">FOL01</strain>
    </source>
</reference>
<dbReference type="EMBL" id="CP014332">
    <property type="protein sequence ID" value="APS41724.1"/>
    <property type="molecule type" value="Genomic_DNA"/>
</dbReference>
<organism evidence="9 10">
    <name type="scientific">Weissella jogaejeotgali</name>
    <dbReference type="NCBI Taxonomy" id="1631871"/>
    <lineage>
        <taxon>Bacteria</taxon>
        <taxon>Bacillati</taxon>
        <taxon>Bacillota</taxon>
        <taxon>Bacilli</taxon>
        <taxon>Lactobacillales</taxon>
        <taxon>Lactobacillaceae</taxon>
        <taxon>Weissella</taxon>
    </lineage>
</organism>
<evidence type="ECO:0000256" key="1">
    <source>
        <dbReference type="ARBA" id="ARBA00006717"/>
    </source>
</evidence>
<name>A0A1L6RB02_9LACO</name>
<comment type="function">
    <text evidence="4 8">Catalyzes the interconversion of 2-phosphoglycerate and 3-phosphoglycerate.</text>
</comment>
<feature type="binding site" evidence="4 6">
    <location>
        <begin position="114"/>
        <end position="115"/>
    </location>
    <ligand>
        <name>substrate</name>
    </ligand>
</feature>
<keyword evidence="2 4" id="KW-0324">Glycolysis</keyword>
<dbReference type="PANTHER" id="PTHR11931">
    <property type="entry name" value="PHOSPHOGLYCERATE MUTASE"/>
    <property type="match status" value="1"/>
</dbReference>
<dbReference type="PROSITE" id="PS00175">
    <property type="entry name" value="PG_MUTASE"/>
    <property type="match status" value="1"/>
</dbReference>
<feature type="binding site" evidence="4 6">
    <location>
        <position position="98"/>
    </location>
    <ligand>
        <name>substrate</name>
    </ligand>
</feature>
<dbReference type="OrthoDB" id="9781415at2"/>
<feature type="binding site" evidence="4 6">
    <location>
        <begin position="8"/>
        <end position="15"/>
    </location>
    <ligand>
        <name>substrate</name>
    </ligand>
</feature>
<keyword evidence="3 4" id="KW-0413">Isomerase</keyword>
<dbReference type="KEGG" id="wjo:FOL01_0865"/>
<feature type="site" description="Transition state stabilizer" evidence="4 7">
    <location>
        <position position="176"/>
    </location>
</feature>
<feature type="active site" description="Proton donor/acceptor" evidence="4 5">
    <location>
        <position position="87"/>
    </location>
</feature>
<dbReference type="SUPFAM" id="SSF53254">
    <property type="entry name" value="Phosphoglycerate mutase-like"/>
    <property type="match status" value="1"/>
</dbReference>
<dbReference type="SMART" id="SM00855">
    <property type="entry name" value="PGAM"/>
    <property type="match status" value="1"/>
</dbReference>
<dbReference type="GO" id="GO:0006094">
    <property type="term" value="P:gluconeogenesis"/>
    <property type="evidence" value="ECO:0007669"/>
    <property type="project" value="UniProtKB-UniRule"/>
</dbReference>
<dbReference type="HAMAP" id="MF_01039">
    <property type="entry name" value="PGAM_GpmA"/>
    <property type="match status" value="1"/>
</dbReference>
<dbReference type="InterPro" id="IPR029033">
    <property type="entry name" value="His_PPase_superfam"/>
</dbReference>
<dbReference type="InterPro" id="IPR013078">
    <property type="entry name" value="His_Pase_superF_clade-1"/>
</dbReference>
<dbReference type="Pfam" id="PF00300">
    <property type="entry name" value="His_Phos_1"/>
    <property type="match status" value="1"/>
</dbReference>
<keyword evidence="10" id="KW-1185">Reference proteome</keyword>
<evidence type="ECO:0000256" key="8">
    <source>
        <dbReference type="RuleBase" id="RU004512"/>
    </source>
</evidence>
<dbReference type="GO" id="GO:0004619">
    <property type="term" value="F:phosphoglycerate mutase activity"/>
    <property type="evidence" value="ECO:0007669"/>
    <property type="project" value="UniProtKB-UniRule"/>
</dbReference>
<comment type="caution">
    <text evidence="4">Lacks conserved residue(s) required for the propagation of feature annotation.</text>
</comment>
<sequence length="223" mass="25508">MVKLILMRHGESTANMQNTFTGWTDAALTDTGRAQAKAAGQLLKKEHIEIDDVHTSFLKRTITTAYIVCDELMINWIPIFKTWRLNERHYGALAGLDKDEARRQFGKPQVERWRRGFKDLPPQLSVRDHQPAYDRIGVDVPLSESLEMTLTRVRAYWDKNVAPRLQAGNNELIVAHGSSLRVLVKYLDQVADDELDQIAVPNAKPIIYTLDDQLQVINKQVFD</sequence>
<dbReference type="InterPro" id="IPR005952">
    <property type="entry name" value="Phosphogly_mut1"/>
</dbReference>
<dbReference type="GO" id="GO:0006096">
    <property type="term" value="P:glycolytic process"/>
    <property type="evidence" value="ECO:0007669"/>
    <property type="project" value="UniProtKB-UniRule"/>
</dbReference>
<feature type="active site" description="Tele-phosphohistidine intermediate" evidence="4 5">
    <location>
        <position position="9"/>
    </location>
</feature>
<dbReference type="UniPathway" id="UPA00109">
    <property type="reaction ID" value="UER00186"/>
</dbReference>
<proteinExistence type="inferred from homology"/>
<dbReference type="AlphaFoldDB" id="A0A1L6RB02"/>
<dbReference type="PIRSF" id="PIRSF000709">
    <property type="entry name" value="6PFK_2-Ptase"/>
    <property type="match status" value="1"/>
</dbReference>
<gene>
    <name evidence="4" type="primary">gpmA</name>
    <name evidence="9" type="ORF">FOL01_0865</name>
</gene>
<evidence type="ECO:0000256" key="7">
    <source>
        <dbReference type="PIRSR" id="PIRSR613078-3"/>
    </source>
</evidence>
<evidence type="ECO:0000313" key="9">
    <source>
        <dbReference type="EMBL" id="APS41724.1"/>
    </source>
</evidence>
<comment type="catalytic activity">
    <reaction evidence="4 8">
        <text>(2R)-2-phosphoglycerate = (2R)-3-phosphoglycerate</text>
        <dbReference type="Rhea" id="RHEA:15901"/>
        <dbReference type="ChEBI" id="CHEBI:58272"/>
        <dbReference type="ChEBI" id="CHEBI:58289"/>
        <dbReference type="EC" id="5.4.2.11"/>
    </reaction>
</comment>
<dbReference type="RefSeq" id="WP_075269554.1">
    <property type="nucleotide sequence ID" value="NZ_CP014332.1"/>
</dbReference>
<comment type="pathway">
    <text evidence="4 8">Carbohydrate degradation; glycolysis; pyruvate from D-glyceraldehyde 3-phosphate: step 3/5.</text>
</comment>
<dbReference type="EC" id="5.4.2.11" evidence="4 8"/>